<dbReference type="AlphaFoldDB" id="A0A0D1CGV2"/>
<dbReference type="OrthoDB" id="2548380at2759"/>
<sequence length="678" mass="72849">MSHLHTQRTRTASPGVKQVAFDHKCQVIPETDCSELRKLLSLCPTRAQSPPIVTQPSGLIARTISPQLARAKSPVLKKVVGLGNFPPNATTSWKTRLASWSSVNGSTDDRLETSTNTIDANVSAAFNSNSNDGPRLVAPIPARGTPNLTIPFDDDEFVDISPSNESVPDFDDVDAEFQHAISGASRRASVVGVHHTVANSPSLTYQLPRCTSPFVRSVSELRNQRPMSTGSRRKSCLVRYSTPQAPGPPRLSSDGMNPLRPTRSHDRDGCFAQRRRADGVPVVCPSPLGFPEDEGGASGWNTNADTSVSRPANHVKQAAAPVEKSKLSRWRRFRRAISEDSGSSELASPGSGTASEMRIDDLSIKREIQAGRWPFEAPLNTECSCKNCQDKIEVGLASNYEPKWTRAARIRWLEGQEDVDLSNRDADGSSVSATRSTSRTAIQADEVAKLHNETVHPMTEAELAAAEPPLPHIASKDTQEASTAEANAGAATGATNPTGLLEADYTLRREIMARRQRAARQSPVLRHGARSMLRQIEEAERREEQAARARSQSREGCCNTWSGSATGSGHSSPASSASRVITPSTPDTVSTSTPPQERNAVDQAAACSTTSYFDLPRAPPERVRSPLIPAGEACTARAGSVRPVTTDHTSLSMASVACTLEALASPTASPQTSSFVEK</sequence>
<dbReference type="KEGG" id="uma:UMAG_05934"/>
<name>A0A0D1CGV2_MYCMD</name>
<evidence type="ECO:0000256" key="1">
    <source>
        <dbReference type="SAM" id="MobiDB-lite"/>
    </source>
</evidence>
<gene>
    <name evidence="2" type="ORF">UMAG_05934</name>
</gene>
<dbReference type="VEuPathDB" id="FungiDB:UMAG_05934"/>
<feature type="region of interest" description="Disordered" evidence="1">
    <location>
        <begin position="421"/>
        <end position="440"/>
    </location>
</feature>
<feature type="compositionally biased region" description="Low complexity" evidence="1">
    <location>
        <begin position="562"/>
        <end position="595"/>
    </location>
</feature>
<dbReference type="GeneID" id="23565684"/>
<feature type="region of interest" description="Disordered" evidence="1">
    <location>
        <begin position="239"/>
        <end position="266"/>
    </location>
</feature>
<dbReference type="RefSeq" id="XP_011392270.1">
    <property type="nucleotide sequence ID" value="XM_011393968.1"/>
</dbReference>
<feature type="region of interest" description="Disordered" evidence="1">
    <location>
        <begin position="476"/>
        <end position="498"/>
    </location>
</feature>
<feature type="region of interest" description="Disordered" evidence="1">
    <location>
        <begin position="538"/>
        <end position="600"/>
    </location>
</feature>
<dbReference type="OMA" id="KCQVIPE"/>
<dbReference type="InParanoid" id="A0A0D1CGV2"/>
<protein>
    <submittedName>
        <fullName evidence="2">Uncharacterized protein</fullName>
    </submittedName>
</protein>
<accession>A0A0D1CGV2</accession>
<dbReference type="EMBL" id="CM003159">
    <property type="protein sequence ID" value="KIS66198.1"/>
    <property type="molecule type" value="Genomic_DNA"/>
</dbReference>
<organism evidence="2 3">
    <name type="scientific">Mycosarcoma maydis</name>
    <name type="common">Corn smut fungus</name>
    <name type="synonym">Ustilago maydis</name>
    <dbReference type="NCBI Taxonomy" id="5270"/>
    <lineage>
        <taxon>Eukaryota</taxon>
        <taxon>Fungi</taxon>
        <taxon>Dikarya</taxon>
        <taxon>Basidiomycota</taxon>
        <taxon>Ustilaginomycotina</taxon>
        <taxon>Ustilaginomycetes</taxon>
        <taxon>Ustilaginales</taxon>
        <taxon>Ustilaginaceae</taxon>
        <taxon>Mycosarcoma</taxon>
    </lineage>
</organism>
<dbReference type="eggNOG" id="ENOG502R268">
    <property type="taxonomic scope" value="Eukaryota"/>
</dbReference>
<reference evidence="2 3" key="1">
    <citation type="journal article" date="2006" name="Nature">
        <title>Insights from the genome of the biotrophic fungal plant pathogen Ustilago maydis.</title>
        <authorList>
            <person name="Kamper J."/>
            <person name="Kahmann R."/>
            <person name="Bolker M."/>
            <person name="Ma L.J."/>
            <person name="Brefort T."/>
            <person name="Saville B.J."/>
            <person name="Banuett F."/>
            <person name="Kronstad J.W."/>
            <person name="Gold S.E."/>
            <person name="Muller O."/>
            <person name="Perlin M.H."/>
            <person name="Wosten H.A."/>
            <person name="de Vries R."/>
            <person name="Ruiz-Herrera J."/>
            <person name="Reynaga-Pena C.G."/>
            <person name="Snetselaar K."/>
            <person name="McCann M."/>
            <person name="Perez-Martin J."/>
            <person name="Feldbrugge M."/>
            <person name="Basse C.W."/>
            <person name="Steinberg G."/>
            <person name="Ibeas J.I."/>
            <person name="Holloman W."/>
            <person name="Guzman P."/>
            <person name="Farman M."/>
            <person name="Stajich J.E."/>
            <person name="Sentandreu R."/>
            <person name="Gonzalez-Prieto J.M."/>
            <person name="Kennell J.C."/>
            <person name="Molina L."/>
            <person name="Schirawski J."/>
            <person name="Mendoza-Mendoza A."/>
            <person name="Greilinger D."/>
            <person name="Munch K."/>
            <person name="Rossel N."/>
            <person name="Scherer M."/>
            <person name="Vranes M."/>
            <person name="Ladendorf O."/>
            <person name="Vincon V."/>
            <person name="Fuchs U."/>
            <person name="Sandrock B."/>
            <person name="Meng S."/>
            <person name="Ho E.C."/>
            <person name="Cahill M.J."/>
            <person name="Boyce K.J."/>
            <person name="Klose J."/>
            <person name="Klosterman S.J."/>
            <person name="Deelstra H.J."/>
            <person name="Ortiz-Castellanos L."/>
            <person name="Li W."/>
            <person name="Sanchez-Alonso P."/>
            <person name="Schreier P.H."/>
            <person name="Hauser-Hahn I."/>
            <person name="Vaupel M."/>
            <person name="Koopmann E."/>
            <person name="Friedrich G."/>
            <person name="Voss H."/>
            <person name="Schluter T."/>
            <person name="Margolis J."/>
            <person name="Platt D."/>
            <person name="Swimmer C."/>
            <person name="Gnirke A."/>
            <person name="Chen F."/>
            <person name="Vysotskaia V."/>
            <person name="Mannhaupt G."/>
            <person name="Guldener U."/>
            <person name="Munsterkotter M."/>
            <person name="Haase D."/>
            <person name="Oesterheld M."/>
            <person name="Mewes H.W."/>
            <person name="Mauceli E.W."/>
            <person name="DeCaprio D."/>
            <person name="Wade C.M."/>
            <person name="Butler J."/>
            <person name="Young S."/>
            <person name="Jaffe D.B."/>
            <person name="Calvo S."/>
            <person name="Nusbaum C."/>
            <person name="Galagan J."/>
            <person name="Birren B.W."/>
        </authorList>
    </citation>
    <scope>NUCLEOTIDE SEQUENCE [LARGE SCALE GENOMIC DNA]</scope>
    <source>
        <strain evidence="3">DSM 14603 / FGSC 9021 / UM521</strain>
    </source>
</reference>
<evidence type="ECO:0000313" key="2">
    <source>
        <dbReference type="EMBL" id="KIS66198.1"/>
    </source>
</evidence>
<proteinExistence type="predicted"/>
<dbReference type="Proteomes" id="UP000000561">
    <property type="component" value="Chromosome 20"/>
</dbReference>
<keyword evidence="3" id="KW-1185">Reference proteome</keyword>
<evidence type="ECO:0000313" key="3">
    <source>
        <dbReference type="Proteomes" id="UP000000561"/>
    </source>
</evidence>
<feature type="compositionally biased region" description="Low complexity" evidence="1">
    <location>
        <begin position="429"/>
        <end position="440"/>
    </location>
</feature>
<feature type="compositionally biased region" description="Basic and acidic residues" evidence="1">
    <location>
        <begin position="538"/>
        <end position="547"/>
    </location>
</feature>
<feature type="compositionally biased region" description="Low complexity" evidence="1">
    <location>
        <begin position="480"/>
        <end position="496"/>
    </location>
</feature>